<dbReference type="AlphaFoldDB" id="A0A4V2Q3S6"/>
<evidence type="ECO:0000256" key="7">
    <source>
        <dbReference type="RuleBase" id="RU369079"/>
    </source>
</evidence>
<comment type="function">
    <text evidence="7">Part of the tripartite ATP-independent periplasmic (TRAP) transport system.</text>
</comment>
<comment type="subunit">
    <text evidence="7">The complex comprises the extracytoplasmic solute receptor protein and the two transmembrane proteins.</text>
</comment>
<keyword evidence="4 7" id="KW-0812">Transmembrane</keyword>
<dbReference type="PANTHER" id="PTHR33362">
    <property type="entry name" value="SIALIC ACID TRAP TRANSPORTER PERMEASE PROTEIN SIAT-RELATED"/>
    <property type="match status" value="1"/>
</dbReference>
<dbReference type="Proteomes" id="UP000295673">
    <property type="component" value="Unassembled WGS sequence"/>
</dbReference>
<evidence type="ECO:0000256" key="1">
    <source>
        <dbReference type="ARBA" id="ARBA00004429"/>
    </source>
</evidence>
<evidence type="ECO:0000313" key="9">
    <source>
        <dbReference type="EMBL" id="TCL08320.1"/>
    </source>
</evidence>
<gene>
    <name evidence="9" type="ORF">BXY66_0357</name>
</gene>
<dbReference type="Pfam" id="PF06808">
    <property type="entry name" value="DctM"/>
    <property type="match status" value="1"/>
</dbReference>
<comment type="caution">
    <text evidence="9">The sequence shown here is derived from an EMBL/GenBank/DDBJ whole genome shotgun (WGS) entry which is preliminary data.</text>
</comment>
<name>A0A4V2Q3S6_9RHOB</name>
<comment type="subcellular location">
    <subcellularLocation>
        <location evidence="1 7">Cell inner membrane</location>
        <topology evidence="1 7">Multi-pass membrane protein</topology>
    </subcellularLocation>
</comment>
<feature type="transmembrane region" description="Helical" evidence="7">
    <location>
        <begin position="6"/>
        <end position="38"/>
    </location>
</feature>
<dbReference type="InterPro" id="IPR004681">
    <property type="entry name" value="TRAP_DctM"/>
</dbReference>
<protein>
    <recommendedName>
        <fullName evidence="7">TRAP transporter large permease protein</fullName>
    </recommendedName>
</protein>
<dbReference type="RefSeq" id="WP_132858456.1">
    <property type="nucleotide sequence ID" value="NZ_SMGR01000001.1"/>
</dbReference>
<feature type="transmembrane region" description="Helical" evidence="7">
    <location>
        <begin position="405"/>
        <end position="424"/>
    </location>
</feature>
<evidence type="ECO:0000256" key="2">
    <source>
        <dbReference type="ARBA" id="ARBA00022475"/>
    </source>
</evidence>
<feature type="domain" description="TRAP C4-dicarboxylate transport system permease DctM subunit" evidence="8">
    <location>
        <begin position="11"/>
        <end position="428"/>
    </location>
</feature>
<evidence type="ECO:0000256" key="4">
    <source>
        <dbReference type="ARBA" id="ARBA00022692"/>
    </source>
</evidence>
<evidence type="ECO:0000313" key="10">
    <source>
        <dbReference type="Proteomes" id="UP000295673"/>
    </source>
</evidence>
<dbReference type="InterPro" id="IPR010656">
    <property type="entry name" value="DctM"/>
</dbReference>
<feature type="transmembrane region" description="Helical" evidence="7">
    <location>
        <begin position="248"/>
        <end position="265"/>
    </location>
</feature>
<feature type="transmembrane region" description="Helical" evidence="7">
    <location>
        <begin position="100"/>
        <end position="121"/>
    </location>
</feature>
<comment type="caution">
    <text evidence="7">Lacks conserved residue(s) required for the propagation of feature annotation.</text>
</comment>
<dbReference type="NCBIfam" id="TIGR00786">
    <property type="entry name" value="dctM"/>
    <property type="match status" value="1"/>
</dbReference>
<evidence type="ECO:0000256" key="6">
    <source>
        <dbReference type="ARBA" id="ARBA00023136"/>
    </source>
</evidence>
<feature type="transmembrane region" description="Helical" evidence="7">
    <location>
        <begin position="319"/>
        <end position="352"/>
    </location>
</feature>
<keyword evidence="3 7" id="KW-0997">Cell inner membrane</keyword>
<dbReference type="OrthoDB" id="9790209at2"/>
<organism evidence="9 10">
    <name type="scientific">Shimia isoporae</name>
    <dbReference type="NCBI Taxonomy" id="647720"/>
    <lineage>
        <taxon>Bacteria</taxon>
        <taxon>Pseudomonadati</taxon>
        <taxon>Pseudomonadota</taxon>
        <taxon>Alphaproteobacteria</taxon>
        <taxon>Rhodobacterales</taxon>
        <taxon>Roseobacteraceae</taxon>
    </lineage>
</organism>
<sequence>MSPLEIGMASVVAIVVLIYLGMYIPIALGVVSFVSIWLMRDNFDLAMNLLKIAVGDSVMEYTFATVPLFTFMGLVVSKAGLGADVYDVMSTGFRRVKGGIGMATVGANAVFAAVTGSSIASASVFSKVSVPQMLKYDYNPRFAVGVVAGSSVLGMIIPPSAMLIIYSFVAEQSVGEMFLAGIVPGLMLAVAYVGAIFIMGRFFPKFVGGRPAEGFEPMPWGEIASKTLPTVGLIVVVLGGIYTGWLTPVEAGATGSLVALVIALVRRRMTAKAFWEALLETGHITASILFLITAASIYSRMLGLAGLPNELGDMLSSSQASFFTIMVLYVLLMLFLGTLLDTASIILIVVPLFLPLVEPMGLSLVWFGIITVVGAEIGLLTPPLGISCFVIKATLNDDRISLKDVFLGALPFAGVMLIVLILLIRYPALSLAILN</sequence>
<proteinExistence type="inferred from homology"/>
<keyword evidence="7" id="KW-0813">Transport</keyword>
<keyword evidence="5 7" id="KW-1133">Transmembrane helix</keyword>
<dbReference type="PANTHER" id="PTHR33362:SF5">
    <property type="entry name" value="C4-DICARBOXYLATE TRAP TRANSPORTER LARGE PERMEASE PROTEIN DCTM"/>
    <property type="match status" value="1"/>
</dbReference>
<keyword evidence="10" id="KW-1185">Reference proteome</keyword>
<dbReference type="EMBL" id="SMGR01000001">
    <property type="protein sequence ID" value="TCL08320.1"/>
    <property type="molecule type" value="Genomic_DNA"/>
</dbReference>
<feature type="transmembrane region" description="Helical" evidence="7">
    <location>
        <begin position="178"/>
        <end position="203"/>
    </location>
</feature>
<feature type="transmembrane region" description="Helical" evidence="7">
    <location>
        <begin position="58"/>
        <end position="80"/>
    </location>
</feature>
<feature type="transmembrane region" description="Helical" evidence="7">
    <location>
        <begin position="364"/>
        <end position="385"/>
    </location>
</feature>
<dbReference type="PIRSF" id="PIRSF006066">
    <property type="entry name" value="HI0050"/>
    <property type="match status" value="1"/>
</dbReference>
<evidence type="ECO:0000256" key="5">
    <source>
        <dbReference type="ARBA" id="ARBA00022989"/>
    </source>
</evidence>
<keyword evidence="6 7" id="KW-0472">Membrane</keyword>
<feature type="transmembrane region" description="Helical" evidence="7">
    <location>
        <begin position="277"/>
        <end position="299"/>
    </location>
</feature>
<reference evidence="9 10" key="1">
    <citation type="submission" date="2019-03" db="EMBL/GenBank/DDBJ databases">
        <title>Genomic Encyclopedia of Archaeal and Bacterial Type Strains, Phase II (KMG-II): from individual species to whole genera.</title>
        <authorList>
            <person name="Goeker M."/>
        </authorList>
    </citation>
    <scope>NUCLEOTIDE SEQUENCE [LARGE SCALE GENOMIC DNA]</scope>
    <source>
        <strain evidence="9 10">DSM 26433</strain>
    </source>
</reference>
<evidence type="ECO:0000256" key="3">
    <source>
        <dbReference type="ARBA" id="ARBA00022519"/>
    </source>
</evidence>
<dbReference type="GO" id="GO:0005886">
    <property type="term" value="C:plasma membrane"/>
    <property type="evidence" value="ECO:0007669"/>
    <property type="project" value="UniProtKB-SubCell"/>
</dbReference>
<feature type="transmembrane region" description="Helical" evidence="7">
    <location>
        <begin position="142"/>
        <end position="166"/>
    </location>
</feature>
<keyword evidence="2" id="KW-1003">Cell membrane</keyword>
<dbReference type="GO" id="GO:0022857">
    <property type="term" value="F:transmembrane transporter activity"/>
    <property type="evidence" value="ECO:0007669"/>
    <property type="project" value="UniProtKB-UniRule"/>
</dbReference>
<accession>A0A4V2Q3S6</accession>
<comment type="similarity">
    <text evidence="7">Belongs to the TRAP transporter large permease family.</text>
</comment>
<evidence type="ECO:0000259" key="8">
    <source>
        <dbReference type="Pfam" id="PF06808"/>
    </source>
</evidence>